<keyword evidence="3" id="KW-1185">Reference proteome</keyword>
<protein>
    <submittedName>
        <fullName evidence="2">Pimeloyl-ACP methyl ester carboxylesterase</fullName>
    </submittedName>
</protein>
<gene>
    <name evidence="2" type="ORF">JOC73_000062</name>
</gene>
<reference evidence="2 3" key="1">
    <citation type="submission" date="2021-01" db="EMBL/GenBank/DDBJ databases">
        <title>Genomic Encyclopedia of Type Strains, Phase IV (KMG-IV): sequencing the most valuable type-strain genomes for metagenomic binning, comparative biology and taxonomic classification.</title>
        <authorList>
            <person name="Goeker M."/>
        </authorList>
    </citation>
    <scope>NUCLEOTIDE SEQUENCE [LARGE SCALE GENOMIC DNA]</scope>
    <source>
        <strain evidence="2 3">DSM 25890</strain>
    </source>
</reference>
<name>A0ABS2NLU5_9FIRM</name>
<organism evidence="2 3">
    <name type="scientific">Alkaliphilus hydrothermalis</name>
    <dbReference type="NCBI Taxonomy" id="1482730"/>
    <lineage>
        <taxon>Bacteria</taxon>
        <taxon>Bacillati</taxon>
        <taxon>Bacillota</taxon>
        <taxon>Clostridia</taxon>
        <taxon>Peptostreptococcales</taxon>
        <taxon>Natronincolaceae</taxon>
        <taxon>Alkaliphilus</taxon>
    </lineage>
</organism>
<dbReference type="Proteomes" id="UP001314796">
    <property type="component" value="Unassembled WGS sequence"/>
</dbReference>
<dbReference type="EMBL" id="JAFBEE010000001">
    <property type="protein sequence ID" value="MBM7613554.1"/>
    <property type="molecule type" value="Genomic_DNA"/>
</dbReference>
<dbReference type="SUPFAM" id="SSF53474">
    <property type="entry name" value="alpha/beta-Hydrolases"/>
    <property type="match status" value="1"/>
</dbReference>
<dbReference type="RefSeq" id="WP_204399846.1">
    <property type="nucleotide sequence ID" value="NZ_JAFBEE010000001.1"/>
</dbReference>
<evidence type="ECO:0000259" key="1">
    <source>
        <dbReference type="Pfam" id="PF00561"/>
    </source>
</evidence>
<sequence length="217" mass="24531">MKHKNILIHGYNKTSSDMKVLKDNLEKLGHGCIILDLPLTYHKLEHGTMLLEEMLSDLIKDLKEGEKLNLVGHSTGGLVIRHLLSFTSHRKYIDKCILVATPNRGSDFANLVGRIFRIAFKKYKTLKSIQSCELKRLGLGDECNDIDIAAIAGNNNNLFFGNLLREENDGRVTVKSVKIEGLKDFILLPYGHKDIHYQPVTAELIDSFLRTGKFKVD</sequence>
<evidence type="ECO:0000313" key="2">
    <source>
        <dbReference type="EMBL" id="MBM7613554.1"/>
    </source>
</evidence>
<dbReference type="PANTHER" id="PTHR37946">
    <property type="entry name" value="SLL1969 PROTEIN"/>
    <property type="match status" value="1"/>
</dbReference>
<comment type="caution">
    <text evidence="2">The sequence shown here is derived from an EMBL/GenBank/DDBJ whole genome shotgun (WGS) entry which is preliminary data.</text>
</comment>
<dbReference type="Pfam" id="PF00561">
    <property type="entry name" value="Abhydrolase_1"/>
    <property type="match status" value="1"/>
</dbReference>
<dbReference type="InterPro" id="IPR000073">
    <property type="entry name" value="AB_hydrolase_1"/>
</dbReference>
<accession>A0ABS2NLU5</accession>
<dbReference type="InterPro" id="IPR029058">
    <property type="entry name" value="AB_hydrolase_fold"/>
</dbReference>
<dbReference type="PANTHER" id="PTHR37946:SF1">
    <property type="entry name" value="SLL1969 PROTEIN"/>
    <property type="match status" value="1"/>
</dbReference>
<feature type="domain" description="AB hydrolase-1" evidence="1">
    <location>
        <begin position="6"/>
        <end position="108"/>
    </location>
</feature>
<dbReference type="Gene3D" id="3.40.50.1820">
    <property type="entry name" value="alpha/beta hydrolase"/>
    <property type="match status" value="1"/>
</dbReference>
<proteinExistence type="predicted"/>
<evidence type="ECO:0000313" key="3">
    <source>
        <dbReference type="Proteomes" id="UP001314796"/>
    </source>
</evidence>